<sequence length="367" mass="37816">MRTGLILAALMLAAGAAQAQTLRVATYNAGLARSGPGLLLRDIAHGRDAQVAAVVQVIAWAAPDIVLVQGVDWDAEGRALAALAAALGEAGQVYPHLFAPQGNRGLRSGVDLDGDGRIGGAGDAQGFGTFTGQGAMAILSRHPVDIGAVRDFSGLLWADLPGASLPRVQGRPYPSSQAQAVQRLSSSGHWDVPILVGDSVLHLLAFHATPPVFDGPEDRNGLRNRDELRLWQIYLDGGLPGPAPPAGRFVILGDANLDPWDGDGRGAAMRALLNDPRLIDPCPASPGGVAAAAAQGGVNAAHQGDPALDTADWADDGPGNLRVDYVLPSSDLAVTGAGVLWPTDGPLSETVAAASRHRLVWVDIALP</sequence>
<dbReference type="SUPFAM" id="SSF56219">
    <property type="entry name" value="DNase I-like"/>
    <property type="match status" value="1"/>
</dbReference>
<dbReference type="InterPro" id="IPR036691">
    <property type="entry name" value="Endo/exonu/phosph_ase_sf"/>
</dbReference>
<organism evidence="3 4">
    <name type="scientific">Rhodovulum bhavnagarense</name>
    <dbReference type="NCBI Taxonomy" id="992286"/>
    <lineage>
        <taxon>Bacteria</taxon>
        <taxon>Pseudomonadati</taxon>
        <taxon>Pseudomonadota</taxon>
        <taxon>Alphaproteobacteria</taxon>
        <taxon>Rhodobacterales</taxon>
        <taxon>Paracoccaceae</taxon>
        <taxon>Rhodovulum</taxon>
    </lineage>
</organism>
<dbReference type="GO" id="GO:0004527">
    <property type="term" value="F:exonuclease activity"/>
    <property type="evidence" value="ECO:0007669"/>
    <property type="project" value="UniProtKB-KW"/>
</dbReference>
<feature type="signal peptide" evidence="1">
    <location>
        <begin position="1"/>
        <end position="19"/>
    </location>
</feature>
<keyword evidence="3" id="KW-0269">Exonuclease</keyword>
<keyword evidence="4" id="KW-1185">Reference proteome</keyword>
<dbReference type="EMBL" id="SLXU01000014">
    <property type="protein sequence ID" value="TCP59913.1"/>
    <property type="molecule type" value="Genomic_DNA"/>
</dbReference>
<protein>
    <submittedName>
        <fullName evidence="3">Endonuclease/exonuclease/phosphatase family protein</fullName>
    </submittedName>
</protein>
<dbReference type="Proteomes" id="UP000295050">
    <property type="component" value="Unassembled WGS sequence"/>
</dbReference>
<keyword evidence="1" id="KW-0732">Signal</keyword>
<dbReference type="GO" id="GO:0004519">
    <property type="term" value="F:endonuclease activity"/>
    <property type="evidence" value="ECO:0007669"/>
    <property type="project" value="UniProtKB-KW"/>
</dbReference>
<evidence type="ECO:0000313" key="4">
    <source>
        <dbReference type="Proteomes" id="UP000295050"/>
    </source>
</evidence>
<evidence type="ECO:0000256" key="1">
    <source>
        <dbReference type="SAM" id="SignalP"/>
    </source>
</evidence>
<dbReference type="AlphaFoldDB" id="A0A4R2RB04"/>
<evidence type="ECO:0000259" key="2">
    <source>
        <dbReference type="Pfam" id="PF03372"/>
    </source>
</evidence>
<name>A0A4R2RB04_9RHOB</name>
<dbReference type="RefSeq" id="WP_341799039.1">
    <property type="nucleotide sequence ID" value="NZ_SLXU01000014.1"/>
</dbReference>
<accession>A0A4R2RB04</accession>
<evidence type="ECO:0000313" key="3">
    <source>
        <dbReference type="EMBL" id="TCP59913.1"/>
    </source>
</evidence>
<keyword evidence="3" id="KW-0255">Endonuclease</keyword>
<keyword evidence="3" id="KW-0378">Hydrolase</keyword>
<feature type="chain" id="PRO_5020509578" evidence="1">
    <location>
        <begin position="20"/>
        <end position="367"/>
    </location>
</feature>
<keyword evidence="3" id="KW-0540">Nuclease</keyword>
<comment type="caution">
    <text evidence="3">The sequence shown here is derived from an EMBL/GenBank/DDBJ whole genome shotgun (WGS) entry which is preliminary data.</text>
</comment>
<feature type="domain" description="Endonuclease/exonuclease/phosphatase" evidence="2">
    <location>
        <begin position="26"/>
        <end position="357"/>
    </location>
</feature>
<reference evidence="3 4" key="1">
    <citation type="submission" date="2019-03" db="EMBL/GenBank/DDBJ databases">
        <title>Genomic Encyclopedia of Type Strains, Phase IV (KMG-IV): sequencing the most valuable type-strain genomes for metagenomic binning, comparative biology and taxonomic classification.</title>
        <authorList>
            <person name="Goeker M."/>
        </authorList>
    </citation>
    <scope>NUCLEOTIDE SEQUENCE [LARGE SCALE GENOMIC DNA]</scope>
    <source>
        <strain evidence="3 4">DSM 24766</strain>
    </source>
</reference>
<gene>
    <name evidence="3" type="ORF">EV663_1149</name>
</gene>
<dbReference type="Gene3D" id="3.60.10.10">
    <property type="entry name" value="Endonuclease/exonuclease/phosphatase"/>
    <property type="match status" value="1"/>
</dbReference>
<dbReference type="InterPro" id="IPR005135">
    <property type="entry name" value="Endo/exonuclease/phosphatase"/>
</dbReference>
<dbReference type="Pfam" id="PF03372">
    <property type="entry name" value="Exo_endo_phos"/>
    <property type="match status" value="1"/>
</dbReference>
<proteinExistence type="predicted"/>